<dbReference type="SUPFAM" id="SSF53756">
    <property type="entry name" value="UDP-Glycosyltransferase/glycogen phosphorylase"/>
    <property type="match status" value="1"/>
</dbReference>
<dbReference type="Pfam" id="PF13439">
    <property type="entry name" value="Glyco_transf_4"/>
    <property type="match status" value="1"/>
</dbReference>
<dbReference type="PANTHER" id="PTHR12526:SF640">
    <property type="entry name" value="COLANIC ACID BIOSYNTHESIS GLYCOSYLTRANSFERASE WCAL-RELATED"/>
    <property type="match status" value="1"/>
</dbReference>
<accession>A0ABS3FQB7</accession>
<dbReference type="RefSeq" id="WP_207087839.1">
    <property type="nucleotide sequence ID" value="NZ_JAFLQW010000254.1"/>
</dbReference>
<evidence type="ECO:0000256" key="1">
    <source>
        <dbReference type="ARBA" id="ARBA00009481"/>
    </source>
</evidence>
<evidence type="ECO:0000313" key="7">
    <source>
        <dbReference type="Proteomes" id="UP000664844"/>
    </source>
</evidence>
<feature type="domain" description="Glycosyl transferase family 1" evidence="4">
    <location>
        <begin position="224"/>
        <end position="387"/>
    </location>
</feature>
<reference evidence="6 7" key="1">
    <citation type="submission" date="2021-03" db="EMBL/GenBank/DDBJ databases">
        <title>Metabolic Capacity of the Antarctic Cyanobacterium Phormidium pseudopriestleyi that Sustains Oxygenic Photosynthesis in the Presence of Hydrogen Sulfide.</title>
        <authorList>
            <person name="Lumian J.E."/>
            <person name="Jungblut A.D."/>
            <person name="Dillon M.L."/>
            <person name="Hawes I."/>
            <person name="Doran P.T."/>
            <person name="Mackey T.J."/>
            <person name="Dick G.J."/>
            <person name="Grettenberger C.L."/>
            <person name="Sumner D.Y."/>
        </authorList>
    </citation>
    <scope>NUCLEOTIDE SEQUENCE [LARGE SCALE GENOMIC DNA]</scope>
    <source>
        <strain evidence="6 7">FRX01</strain>
    </source>
</reference>
<evidence type="ECO:0000256" key="3">
    <source>
        <dbReference type="ARBA" id="ARBA00022679"/>
    </source>
</evidence>
<dbReference type="InterPro" id="IPR001296">
    <property type="entry name" value="Glyco_trans_1"/>
</dbReference>
<dbReference type="Proteomes" id="UP000664844">
    <property type="component" value="Unassembled WGS sequence"/>
</dbReference>
<dbReference type="Gene3D" id="3.40.50.2000">
    <property type="entry name" value="Glycogen Phosphorylase B"/>
    <property type="match status" value="2"/>
</dbReference>
<organism evidence="6 7">
    <name type="scientific">Phormidium pseudopriestleyi FRX01</name>
    <dbReference type="NCBI Taxonomy" id="1759528"/>
    <lineage>
        <taxon>Bacteria</taxon>
        <taxon>Bacillati</taxon>
        <taxon>Cyanobacteriota</taxon>
        <taxon>Cyanophyceae</taxon>
        <taxon>Oscillatoriophycideae</taxon>
        <taxon>Oscillatoriales</taxon>
        <taxon>Oscillatoriaceae</taxon>
        <taxon>Phormidium</taxon>
    </lineage>
</organism>
<keyword evidence="2" id="KW-0328">Glycosyltransferase</keyword>
<dbReference type="EMBL" id="JAFLQW010000254">
    <property type="protein sequence ID" value="MBO0349309.1"/>
    <property type="molecule type" value="Genomic_DNA"/>
</dbReference>
<evidence type="ECO:0000259" key="4">
    <source>
        <dbReference type="Pfam" id="PF00534"/>
    </source>
</evidence>
<name>A0ABS3FQB7_9CYAN</name>
<evidence type="ECO:0000259" key="5">
    <source>
        <dbReference type="Pfam" id="PF13439"/>
    </source>
</evidence>
<gene>
    <name evidence="6" type="ORF">J0895_09355</name>
</gene>
<sequence length="431" mass="48606">MRIALIVRHFPVLSQTFILNQITGLIDRNHEVDIYPLEGIPEKNREKMHPDVEKYNLLDRTYPLPEISSNYAVRWLNGLKLLATHFTKNPGVVLRSLNVFKYGTPAATFWLLHVALPTLDKAPYDIIHCQFGDLGLRGISFRDICFPSAKLVTTFRGFDISLYLQEHGDCVYEPLFKKGDFFMTNCDYFKRELIRIGCDPNRLAVVRSGLEPRDFTFSPPRPPVDGKILITTTGRLSEKKGIEYGIRAVAKLIPDYPNLKYQIIGDGPLKAELAQLIDQLEVKDSVQLLGWKTQPEIQEILANSHLFMAPSVTATDGDCDAPINVLKEAMAMGLPVISTYHGGIPELVRDGISGFLVPERDAQGLAEKIKLLIEHPERWGQLGQAGRMEVENHYNINPLNHRLVEIYEQVLNSPSTAESPQTSQLIPVQNE</sequence>
<comment type="similarity">
    <text evidence="1">Belongs to the glycosyltransferase group 1 family. Glycosyltransferase 4 subfamily.</text>
</comment>
<keyword evidence="3" id="KW-0808">Transferase</keyword>
<evidence type="ECO:0000256" key="2">
    <source>
        <dbReference type="ARBA" id="ARBA00022676"/>
    </source>
</evidence>
<dbReference type="Pfam" id="PF00534">
    <property type="entry name" value="Glycos_transf_1"/>
    <property type="match status" value="1"/>
</dbReference>
<dbReference type="InterPro" id="IPR028098">
    <property type="entry name" value="Glyco_trans_4-like_N"/>
</dbReference>
<comment type="caution">
    <text evidence="6">The sequence shown here is derived from an EMBL/GenBank/DDBJ whole genome shotgun (WGS) entry which is preliminary data.</text>
</comment>
<feature type="domain" description="Glycosyltransferase subfamily 4-like N-terminal" evidence="5">
    <location>
        <begin position="16"/>
        <end position="211"/>
    </location>
</feature>
<proteinExistence type="inferred from homology"/>
<dbReference type="PANTHER" id="PTHR12526">
    <property type="entry name" value="GLYCOSYLTRANSFERASE"/>
    <property type="match status" value="1"/>
</dbReference>
<evidence type="ECO:0000313" key="6">
    <source>
        <dbReference type="EMBL" id="MBO0349309.1"/>
    </source>
</evidence>
<keyword evidence="7" id="KW-1185">Reference proteome</keyword>
<protein>
    <submittedName>
        <fullName evidence="6">Glycosyltransferase</fullName>
    </submittedName>
</protein>